<reference evidence="3" key="1">
    <citation type="submission" date="2021-01" db="EMBL/GenBank/DDBJ databases">
        <authorList>
            <person name="Corre E."/>
            <person name="Pelletier E."/>
            <person name="Niang G."/>
            <person name="Scheremetjew M."/>
            <person name="Finn R."/>
            <person name="Kale V."/>
            <person name="Holt S."/>
            <person name="Cochrane G."/>
            <person name="Meng A."/>
            <person name="Brown T."/>
            <person name="Cohen L."/>
        </authorList>
    </citation>
    <scope>NUCLEOTIDE SEQUENCE</scope>
    <source>
        <strain evidence="3">Clade-A-BCC118000</strain>
    </source>
</reference>
<evidence type="ECO:0000313" key="3">
    <source>
        <dbReference type="EMBL" id="CAD8222248.1"/>
    </source>
</evidence>
<dbReference type="InterPro" id="IPR020550">
    <property type="entry name" value="Inositol_monophosphatase_CS"/>
</dbReference>
<dbReference type="AlphaFoldDB" id="A0A7R9XRJ9"/>
<comment type="similarity">
    <text evidence="1">Belongs to the inositol monophosphatase superfamily.</text>
</comment>
<sequence length="546" mass="59024">MAIGALRAFSKDLNLVAEESFECAATIEAYAGAGEWTTIADLEAEDEDEADGTWAPELRKPIAASRVAVYCDPLDGTNEYAAGEREAITVLLGVAVDGTPRAGVIGQPFHERGKSEDLGRVVWGGAGVGVHGLDIAEDALAPPVPPHGAHVVAVNRNLRENRQAPVLEALQSRVDVVISATGFHYLMLLERRAHSALLLRKASKKWDTCAGEALLRATGGIVTDTVGRRYDYSYNLNALPNLSGMAASLDVGMHCEMTGIIRDVIEPLGDYPYDVDDPSIRPSVLDGVQTPAGGWRAVTVDVGGCLIEPRERVADVYARTARSIGIDYVTSETASHDFKEAFAKFRGSDEPNAMRYYDDGKSFWRKVIAHVLSRGGARASADDTVVETMLTKLYEYYEHPSAWYVAHGAVDAISRLRRSGVKVAVASNWDSRLPKLLESLDLARHFDAIVVSAIEGCEKPSKEFFTKCLNAVDVPASATLHVGDDERNDVSGAVAADFACAVLWAPPRPATASSLAPAPRVRDFNELTDAILSANRAHVTHKHYFQ</sequence>
<proteinExistence type="inferred from homology"/>
<dbReference type="Gene3D" id="3.40.190.80">
    <property type="match status" value="1"/>
</dbReference>
<dbReference type="GO" id="GO:0046854">
    <property type="term" value="P:phosphatidylinositol phosphate biosynthetic process"/>
    <property type="evidence" value="ECO:0007669"/>
    <property type="project" value="InterPro"/>
</dbReference>
<dbReference type="InterPro" id="IPR006439">
    <property type="entry name" value="HAD-SF_hydro_IA"/>
</dbReference>
<gene>
    <name evidence="3" type="ORF">OLUC0939_LOCUS2971</name>
</gene>
<dbReference type="SFLD" id="SFLDS00003">
    <property type="entry name" value="Haloacid_Dehalogenase"/>
    <property type="match status" value="1"/>
</dbReference>
<dbReference type="Gene3D" id="1.10.150.720">
    <property type="entry name" value="Haloacid dehalogenase-like hydrolase"/>
    <property type="match status" value="1"/>
</dbReference>
<organism evidence="3">
    <name type="scientific">Ostreococcus sp. 'lucimarinus'</name>
    <dbReference type="NCBI Taxonomy" id="242159"/>
    <lineage>
        <taxon>Eukaryota</taxon>
        <taxon>Viridiplantae</taxon>
        <taxon>Chlorophyta</taxon>
        <taxon>Mamiellophyceae</taxon>
        <taxon>Mamiellales</taxon>
        <taxon>Bathycoccaceae</taxon>
        <taxon>Ostreococcus</taxon>
    </lineage>
</organism>
<dbReference type="NCBIfam" id="TIGR01549">
    <property type="entry name" value="HAD-SF-IA-v1"/>
    <property type="match status" value="1"/>
</dbReference>
<dbReference type="Pfam" id="PF00702">
    <property type="entry name" value="Hydrolase"/>
    <property type="match status" value="1"/>
</dbReference>
<dbReference type="PROSITE" id="PS00630">
    <property type="entry name" value="IMP_2"/>
    <property type="match status" value="1"/>
</dbReference>
<accession>A0A7R9XRJ9</accession>
<dbReference type="InterPro" id="IPR036412">
    <property type="entry name" value="HAD-like_sf"/>
</dbReference>
<dbReference type="InterPro" id="IPR044924">
    <property type="entry name" value="HAD-SF_hydro_IA_REG-2-like_cap"/>
</dbReference>
<protein>
    <submittedName>
        <fullName evidence="3">Uncharacterized protein</fullName>
    </submittedName>
</protein>
<name>A0A7R9XRJ9_9CHLO</name>
<evidence type="ECO:0000256" key="2">
    <source>
        <dbReference type="PIRSR" id="PIRSR600760-2"/>
    </source>
</evidence>
<dbReference type="GO" id="GO:0046872">
    <property type="term" value="F:metal ion binding"/>
    <property type="evidence" value="ECO:0007669"/>
    <property type="project" value="UniProtKB-KW"/>
</dbReference>
<dbReference type="Gene3D" id="3.40.50.1000">
    <property type="entry name" value="HAD superfamily/HAD-like"/>
    <property type="match status" value="1"/>
</dbReference>
<dbReference type="InterPro" id="IPR011949">
    <property type="entry name" value="HAD-SF_hydro_IA_REG-2-like"/>
</dbReference>
<dbReference type="NCBIfam" id="TIGR02252">
    <property type="entry name" value="DREG-2"/>
    <property type="match status" value="1"/>
</dbReference>
<dbReference type="PANTHER" id="PTHR46649:SF5">
    <property type="entry name" value="F14L17.7 PROTEIN"/>
    <property type="match status" value="1"/>
</dbReference>
<dbReference type="SUPFAM" id="SSF56655">
    <property type="entry name" value="Carbohydrate phosphatase"/>
    <property type="match status" value="1"/>
</dbReference>
<feature type="binding site" evidence="2">
    <location>
        <position position="75"/>
    </location>
    <ligand>
        <name>Mg(2+)</name>
        <dbReference type="ChEBI" id="CHEBI:18420"/>
        <label>1</label>
        <note>catalytic</note>
    </ligand>
</feature>
<dbReference type="InterPro" id="IPR023214">
    <property type="entry name" value="HAD_sf"/>
</dbReference>
<dbReference type="Gene3D" id="3.30.540.10">
    <property type="entry name" value="Fructose-1,6-Bisphosphatase, subunit A, domain 1"/>
    <property type="match status" value="1"/>
</dbReference>
<keyword evidence="2" id="KW-0479">Metal-binding</keyword>
<comment type="cofactor">
    <cofactor evidence="2">
        <name>Mg(2+)</name>
        <dbReference type="ChEBI" id="CHEBI:18420"/>
    </cofactor>
</comment>
<dbReference type="InterPro" id="IPR000760">
    <property type="entry name" value="Inositol_monophosphatase-like"/>
</dbReference>
<dbReference type="EMBL" id="HBDX01003431">
    <property type="protein sequence ID" value="CAD8222248.1"/>
    <property type="molecule type" value="Transcribed_RNA"/>
</dbReference>
<dbReference type="PANTHER" id="PTHR46649">
    <property type="match status" value="1"/>
</dbReference>
<feature type="binding site" evidence="2">
    <location>
        <position position="74"/>
    </location>
    <ligand>
        <name>Mg(2+)</name>
        <dbReference type="ChEBI" id="CHEBI:18420"/>
        <label>1</label>
        <note>catalytic</note>
    </ligand>
</feature>
<keyword evidence="2" id="KW-0460">Magnesium</keyword>
<evidence type="ECO:0000256" key="1">
    <source>
        <dbReference type="ARBA" id="ARBA00009759"/>
    </source>
</evidence>
<dbReference type="Pfam" id="PF00459">
    <property type="entry name" value="Inositol_P"/>
    <property type="match status" value="1"/>
</dbReference>
<feature type="binding site" evidence="2">
    <location>
        <position position="207"/>
    </location>
    <ligand>
        <name>Mg(2+)</name>
        <dbReference type="ChEBI" id="CHEBI:18420"/>
        <label>1</label>
        <note>catalytic</note>
    </ligand>
</feature>
<dbReference type="SFLD" id="SFLDG01129">
    <property type="entry name" value="C1.5:_HAD__Beta-PGM__Phosphata"/>
    <property type="match status" value="1"/>
</dbReference>
<dbReference type="SUPFAM" id="SSF56784">
    <property type="entry name" value="HAD-like"/>
    <property type="match status" value="1"/>
</dbReference>
<feature type="binding site" evidence="2">
    <location>
        <position position="72"/>
    </location>
    <ligand>
        <name>Mg(2+)</name>
        <dbReference type="ChEBI" id="CHEBI:18420"/>
        <label>1</label>
        <note>catalytic</note>
    </ligand>
</feature>